<dbReference type="Proteomes" id="UP001207337">
    <property type="component" value="Unassembled WGS sequence"/>
</dbReference>
<evidence type="ECO:0000259" key="8">
    <source>
        <dbReference type="PROSITE" id="PS52029"/>
    </source>
</evidence>
<sequence length="301" mass="34482">MASSRNILFLLVTTVILFLYSNKKESIASFEVSAPEMAEIIYTFEDTVKIKDYFKVMDNIVNRYDSLLTYPVSEHLIVRNNPWVVDSLAATDYYGLKERGITSLKIKERTIFKPGDSLLIPDSAAVDSLNRIFEQTWLDINLPEFILRIRQDNSITYEFPVRIGRNERKYLAMAGRVVDLRTHTGEGIIVQHSKNPNFINPSNNRAYHVTRRDDGVVTDLPNVPWLVTEINGIHYGELIHPTTNIETLGKAYSNGCIGTSEAAAWYIYYHAPLGTRIVIRYDLEIVNEKGDTLKLENIYNR</sequence>
<organism evidence="9 10">
    <name type="scientific">Fodinibius salicampi</name>
    <dbReference type="NCBI Taxonomy" id="1920655"/>
    <lineage>
        <taxon>Bacteria</taxon>
        <taxon>Pseudomonadati</taxon>
        <taxon>Balneolota</taxon>
        <taxon>Balneolia</taxon>
        <taxon>Balneolales</taxon>
        <taxon>Balneolaceae</taxon>
        <taxon>Fodinibius</taxon>
    </lineage>
</organism>
<dbReference type="EMBL" id="JAJNDC010000001">
    <property type="protein sequence ID" value="MCW9711439.1"/>
    <property type="molecule type" value="Genomic_DNA"/>
</dbReference>
<dbReference type="PANTHER" id="PTHR30582">
    <property type="entry name" value="L,D-TRANSPEPTIDASE"/>
    <property type="match status" value="1"/>
</dbReference>
<reference evidence="9 10" key="1">
    <citation type="submission" date="2021-11" db="EMBL/GenBank/DDBJ databases">
        <title>Aliifidinibius sp. nov., a new bacterium isolated from saline soil.</title>
        <authorList>
            <person name="Galisteo C."/>
            <person name="De La Haba R."/>
            <person name="Sanchez-Porro C."/>
            <person name="Ventosa A."/>
        </authorList>
    </citation>
    <scope>NUCLEOTIDE SEQUENCE [LARGE SCALE GENOMIC DNA]</scope>
    <source>
        <strain evidence="9 10">KACC 190600</strain>
    </source>
</reference>
<evidence type="ECO:0000256" key="5">
    <source>
        <dbReference type="ARBA" id="ARBA00022984"/>
    </source>
</evidence>
<feature type="active site" description="Nucleophile" evidence="7">
    <location>
        <position position="256"/>
    </location>
</feature>
<dbReference type="InterPro" id="IPR038063">
    <property type="entry name" value="Transpep_catalytic_dom"/>
</dbReference>
<evidence type="ECO:0000256" key="4">
    <source>
        <dbReference type="ARBA" id="ARBA00022960"/>
    </source>
</evidence>
<evidence type="ECO:0000256" key="6">
    <source>
        <dbReference type="ARBA" id="ARBA00023316"/>
    </source>
</evidence>
<dbReference type="InterPro" id="IPR005490">
    <property type="entry name" value="LD_TPept_cat_dom"/>
</dbReference>
<dbReference type="CDD" id="cd16913">
    <property type="entry name" value="YkuD_like"/>
    <property type="match status" value="1"/>
</dbReference>
<comment type="caution">
    <text evidence="9">The sequence shown here is derived from an EMBL/GenBank/DDBJ whole genome shotgun (WGS) entry which is preliminary data.</text>
</comment>
<name>A0ABT3PUB5_9BACT</name>
<dbReference type="Gene3D" id="2.40.440.10">
    <property type="entry name" value="L,D-transpeptidase catalytic domain-like"/>
    <property type="match status" value="1"/>
</dbReference>
<comment type="similarity">
    <text evidence="2">Belongs to the YkuD family.</text>
</comment>
<feature type="domain" description="L,D-TPase catalytic" evidence="8">
    <location>
        <begin position="136"/>
        <end position="280"/>
    </location>
</feature>
<evidence type="ECO:0000256" key="2">
    <source>
        <dbReference type="ARBA" id="ARBA00005992"/>
    </source>
</evidence>
<keyword evidence="5 7" id="KW-0573">Peptidoglycan synthesis</keyword>
<feature type="active site" description="Proton donor/acceptor" evidence="7">
    <location>
        <position position="240"/>
    </location>
</feature>
<dbReference type="PROSITE" id="PS52029">
    <property type="entry name" value="LD_TPASE"/>
    <property type="match status" value="1"/>
</dbReference>
<dbReference type="InterPro" id="IPR050979">
    <property type="entry name" value="LD-transpeptidase"/>
</dbReference>
<keyword evidence="4 7" id="KW-0133">Cell shape</keyword>
<dbReference type="RefSeq" id="WP_265786655.1">
    <property type="nucleotide sequence ID" value="NZ_BAABRS010000001.1"/>
</dbReference>
<protein>
    <submittedName>
        <fullName evidence="9">L,D-transpeptidase</fullName>
    </submittedName>
</protein>
<comment type="pathway">
    <text evidence="1 7">Cell wall biogenesis; peptidoglycan biosynthesis.</text>
</comment>
<evidence type="ECO:0000256" key="1">
    <source>
        <dbReference type="ARBA" id="ARBA00004752"/>
    </source>
</evidence>
<evidence type="ECO:0000313" key="9">
    <source>
        <dbReference type="EMBL" id="MCW9711439.1"/>
    </source>
</evidence>
<dbReference type="Pfam" id="PF03734">
    <property type="entry name" value="YkuD"/>
    <property type="match status" value="1"/>
</dbReference>
<gene>
    <name evidence="9" type="ORF">LQ318_00860</name>
</gene>
<evidence type="ECO:0000313" key="10">
    <source>
        <dbReference type="Proteomes" id="UP001207337"/>
    </source>
</evidence>
<evidence type="ECO:0000256" key="3">
    <source>
        <dbReference type="ARBA" id="ARBA00022679"/>
    </source>
</evidence>
<keyword evidence="6 7" id="KW-0961">Cell wall biogenesis/degradation</keyword>
<keyword evidence="10" id="KW-1185">Reference proteome</keyword>
<keyword evidence="3" id="KW-0808">Transferase</keyword>
<accession>A0ABT3PUB5</accession>
<dbReference type="SUPFAM" id="SSF141523">
    <property type="entry name" value="L,D-transpeptidase catalytic domain-like"/>
    <property type="match status" value="1"/>
</dbReference>
<evidence type="ECO:0000256" key="7">
    <source>
        <dbReference type="PROSITE-ProRule" id="PRU01373"/>
    </source>
</evidence>
<proteinExistence type="inferred from homology"/>